<reference evidence="2" key="1">
    <citation type="journal article" date="2023" name="Front. Mar. Sci.">
        <title>A new Merluccius polli reference genome to investigate the effects of global change in West African waters.</title>
        <authorList>
            <person name="Mateo J.L."/>
            <person name="Blanco-Fernandez C."/>
            <person name="Garcia-Vazquez E."/>
            <person name="Machado-Schiaffino G."/>
        </authorList>
    </citation>
    <scope>NUCLEOTIDE SEQUENCE</scope>
    <source>
        <strain evidence="2">C29</strain>
        <tissue evidence="2">Fin</tissue>
    </source>
</reference>
<comment type="caution">
    <text evidence="2">The sequence shown here is derived from an EMBL/GenBank/DDBJ whole genome shotgun (WGS) entry which is preliminary data.</text>
</comment>
<feature type="transmembrane region" description="Helical" evidence="1">
    <location>
        <begin position="83"/>
        <end position="104"/>
    </location>
</feature>
<accession>A0AA47MR51</accession>
<dbReference type="AlphaFoldDB" id="A0AA47MR51"/>
<feature type="transmembrane region" description="Helical" evidence="1">
    <location>
        <begin position="57"/>
        <end position="77"/>
    </location>
</feature>
<dbReference type="Proteomes" id="UP001174136">
    <property type="component" value="Unassembled WGS sequence"/>
</dbReference>
<keyword evidence="1" id="KW-1133">Transmembrane helix</keyword>
<evidence type="ECO:0000256" key="1">
    <source>
        <dbReference type="SAM" id="Phobius"/>
    </source>
</evidence>
<evidence type="ECO:0000313" key="3">
    <source>
        <dbReference type="Proteomes" id="UP001174136"/>
    </source>
</evidence>
<evidence type="ECO:0000313" key="2">
    <source>
        <dbReference type="EMBL" id="KAK0144624.1"/>
    </source>
</evidence>
<feature type="transmembrane region" description="Helical" evidence="1">
    <location>
        <begin position="195"/>
        <end position="216"/>
    </location>
</feature>
<sequence length="271" mass="29280">MKTASLLNYSFLSDINLDKLHKITSDVALPARFTVKILNGGLVLGSSLARINFRLPLPALVLFGPVLSTLVSSYSIFTSRNHYLYSITGSIFLLLGPLLPLLTLHHLLQTSHHWAPLVGRAASCQPAGGCGWAGLVGGSGFPRQPLLLLQEDQSKASCLRAGLVWCGVATRCPRKRLCLAPISSRWGPMGSPPGAPLRIIFLLCVSIYSLGVSAVVCSPTFCSSLPAARRGYGLPWVEVTLKGLLLPQTQLALSRFARCWTCLPNRIDQHI</sequence>
<keyword evidence="1" id="KW-0472">Membrane</keyword>
<organism evidence="2 3">
    <name type="scientific">Merluccius polli</name>
    <name type="common">Benguela hake</name>
    <name type="synonym">Merluccius cadenati</name>
    <dbReference type="NCBI Taxonomy" id="89951"/>
    <lineage>
        <taxon>Eukaryota</taxon>
        <taxon>Metazoa</taxon>
        <taxon>Chordata</taxon>
        <taxon>Craniata</taxon>
        <taxon>Vertebrata</taxon>
        <taxon>Euteleostomi</taxon>
        <taxon>Actinopterygii</taxon>
        <taxon>Neopterygii</taxon>
        <taxon>Teleostei</taxon>
        <taxon>Neoteleostei</taxon>
        <taxon>Acanthomorphata</taxon>
        <taxon>Zeiogadaria</taxon>
        <taxon>Gadariae</taxon>
        <taxon>Gadiformes</taxon>
        <taxon>Gadoidei</taxon>
        <taxon>Merlucciidae</taxon>
        <taxon>Merluccius</taxon>
    </lineage>
</organism>
<proteinExistence type="predicted"/>
<keyword evidence="1 2" id="KW-0812">Transmembrane</keyword>
<protein>
    <submittedName>
        <fullName evidence="2">Fat storage-inducing transmembrane protein 1</fullName>
    </submittedName>
</protein>
<name>A0AA47MR51_MERPO</name>
<gene>
    <name evidence="2" type="primary">fitm1_0</name>
    <name evidence="2" type="ORF">N1851_016966</name>
</gene>
<keyword evidence="3" id="KW-1185">Reference proteome</keyword>
<dbReference type="EMBL" id="JAOPHQ010003127">
    <property type="protein sequence ID" value="KAK0144624.1"/>
    <property type="molecule type" value="Genomic_DNA"/>
</dbReference>